<dbReference type="InterPro" id="IPR056433">
    <property type="entry name" value="DmsR-like_N"/>
</dbReference>
<comment type="caution">
    <text evidence="5">The sequence shown here is derived from an EMBL/GenBank/DDBJ whole genome shotgun (WGS) entry which is preliminary data.</text>
</comment>
<dbReference type="Pfam" id="PF24277">
    <property type="entry name" value="DmsR_N"/>
    <property type="match status" value="1"/>
</dbReference>
<gene>
    <name evidence="5" type="ORF">C451_04079</name>
</gene>
<evidence type="ECO:0000259" key="3">
    <source>
        <dbReference type="Pfam" id="PF04967"/>
    </source>
</evidence>
<reference evidence="5 6" key="1">
    <citation type="journal article" date="2014" name="PLoS Genet.">
        <title>Phylogenetically driven sequencing of extremely halophilic archaea reveals strategies for static and dynamic osmo-response.</title>
        <authorList>
            <person name="Becker E.A."/>
            <person name="Seitzer P.M."/>
            <person name="Tritt A."/>
            <person name="Larsen D."/>
            <person name="Krusor M."/>
            <person name="Yao A.I."/>
            <person name="Wu D."/>
            <person name="Madern D."/>
            <person name="Eisen J.A."/>
            <person name="Darling A.E."/>
            <person name="Facciotti M.T."/>
        </authorList>
    </citation>
    <scope>NUCLEOTIDE SEQUENCE [LARGE SCALE GENOMIC DNA]</scope>
    <source>
        <strain evidence="5 6">JCM 13552</strain>
    </source>
</reference>
<dbReference type="InterPro" id="IPR007050">
    <property type="entry name" value="HTH_bacterioopsin"/>
</dbReference>
<evidence type="ECO:0000256" key="2">
    <source>
        <dbReference type="ARBA" id="ARBA00023163"/>
    </source>
</evidence>
<evidence type="ECO:0000313" key="6">
    <source>
        <dbReference type="Proteomes" id="UP000011680"/>
    </source>
</evidence>
<dbReference type="STRING" id="1227457.C451_04079"/>
<accession>M0NHI6</accession>
<evidence type="ECO:0000256" key="1">
    <source>
        <dbReference type="ARBA" id="ARBA00023015"/>
    </source>
</evidence>
<keyword evidence="6" id="KW-1185">Reference proteome</keyword>
<keyword evidence="2" id="KW-0804">Transcription</keyword>
<organism evidence="5 6">
    <name type="scientific">Halococcus thailandensis JCM 13552</name>
    <dbReference type="NCBI Taxonomy" id="1227457"/>
    <lineage>
        <taxon>Archaea</taxon>
        <taxon>Methanobacteriati</taxon>
        <taxon>Methanobacteriota</taxon>
        <taxon>Stenosarchaea group</taxon>
        <taxon>Halobacteria</taxon>
        <taxon>Halobacteriales</taxon>
        <taxon>Halococcaceae</taxon>
        <taxon>Halococcus</taxon>
    </lineage>
</organism>
<evidence type="ECO:0000259" key="4">
    <source>
        <dbReference type="Pfam" id="PF24277"/>
    </source>
</evidence>
<evidence type="ECO:0000313" key="5">
    <source>
        <dbReference type="EMBL" id="EMA56110.1"/>
    </source>
</evidence>
<feature type="domain" description="DmsR-like N-terminal" evidence="4">
    <location>
        <begin position="2"/>
        <end position="131"/>
    </location>
</feature>
<sequence length="203" mass="22469">MTFATPDICPIVELSKTAETTIDSVATNVCPADCTESVTEFSMGAAYDPEMDITPIFSHGSTHRYRLSHDGEGSCPCECLGRFGCPTARYVAQDGELTIVFHAADYEELQDIVAELRERFPNMDIERFIRSPAGEHSRDSVLVDRSKLTARQLEVLETAHEMGYFDRPRQANANDVAAELDINPSTFSEHLSAAETKIFGDLL</sequence>
<proteinExistence type="predicted"/>
<protein>
    <submittedName>
        <fullName evidence="5">Putative DNA binding protein</fullName>
    </submittedName>
</protein>
<dbReference type="PATRIC" id="fig|1227457.3.peg.735"/>
<dbReference type="AlphaFoldDB" id="M0NHI6"/>
<dbReference type="Gene3D" id="1.10.10.10">
    <property type="entry name" value="Winged helix-like DNA-binding domain superfamily/Winged helix DNA-binding domain"/>
    <property type="match status" value="1"/>
</dbReference>
<dbReference type="InterPro" id="IPR036388">
    <property type="entry name" value="WH-like_DNA-bd_sf"/>
</dbReference>
<dbReference type="Pfam" id="PF04967">
    <property type="entry name" value="HTH_10"/>
    <property type="match status" value="1"/>
</dbReference>
<dbReference type="PANTHER" id="PTHR34236">
    <property type="entry name" value="DIMETHYL SULFOXIDE REDUCTASE TRANSCRIPTIONAL ACTIVATOR"/>
    <property type="match status" value="1"/>
</dbReference>
<dbReference type="PANTHER" id="PTHR34236:SF1">
    <property type="entry name" value="DIMETHYL SULFOXIDE REDUCTASE TRANSCRIPTIONAL ACTIVATOR"/>
    <property type="match status" value="1"/>
</dbReference>
<keyword evidence="1" id="KW-0805">Transcription regulation</keyword>
<name>M0NHI6_9EURY</name>
<dbReference type="Proteomes" id="UP000011680">
    <property type="component" value="Unassembled WGS sequence"/>
</dbReference>
<dbReference type="eggNOG" id="arCOG02280">
    <property type="taxonomic scope" value="Archaea"/>
</dbReference>
<dbReference type="EMBL" id="AOMF01000092">
    <property type="protein sequence ID" value="EMA56110.1"/>
    <property type="molecule type" value="Genomic_DNA"/>
</dbReference>
<feature type="domain" description="HTH bat-type" evidence="3">
    <location>
        <begin position="148"/>
        <end position="199"/>
    </location>
</feature>